<sequence>MFRIFENAVTPFNRLGSQQSPVGTNAHSTRSPASIKPYEEDTLWLAGIVDSSRHDPTSVPKAFRPRALVETVTLPTPRETLYVAEPSPIDLHRGLGPRLSKLPAEIRNIIYADLLSSGHPQFLRASKATHAEGSGLAAANGRYRLSFGFPNHTPNHSLPSQRVVDAIRNLDVRADASAIGKLPLTQKEVPDLWLLRAFGGSGIVRGRCDVGFEVHPYTSNICVHRICRCLRLLSDFETVVVRVEVGGRRDPVPATKKGPVKSLRGCVGAVWAVAPRDGPPVCWSEFHLGYIYGWVRKELEWFLGKGHLGRDEVGLRLVFHPREALEGVGEGWTLG</sequence>
<reference evidence="2" key="1">
    <citation type="submission" date="2021-03" db="EMBL/GenBank/DDBJ databases">
        <authorList>
            <person name="Tagirdzhanova G."/>
        </authorList>
    </citation>
    <scope>NUCLEOTIDE SEQUENCE</scope>
</reference>
<dbReference type="EMBL" id="CAJPDR010000001">
    <property type="protein sequence ID" value="CAF9902822.1"/>
    <property type="molecule type" value="Genomic_DNA"/>
</dbReference>
<accession>A0A8H3EF42</accession>
<name>A0A8H3EF42_9LECA</name>
<comment type="caution">
    <text evidence="2">The sequence shown here is derived from an EMBL/GenBank/DDBJ whole genome shotgun (WGS) entry which is preliminary data.</text>
</comment>
<evidence type="ECO:0000313" key="2">
    <source>
        <dbReference type="EMBL" id="CAF9902822.1"/>
    </source>
</evidence>
<proteinExistence type="predicted"/>
<evidence type="ECO:0000256" key="1">
    <source>
        <dbReference type="SAM" id="MobiDB-lite"/>
    </source>
</evidence>
<evidence type="ECO:0000313" key="3">
    <source>
        <dbReference type="Proteomes" id="UP000664203"/>
    </source>
</evidence>
<feature type="compositionally biased region" description="Polar residues" evidence="1">
    <location>
        <begin position="15"/>
        <end position="32"/>
    </location>
</feature>
<keyword evidence="3" id="KW-1185">Reference proteome</keyword>
<gene>
    <name evidence="2" type="ORF">ALECFALPRED_000036</name>
</gene>
<dbReference type="AlphaFoldDB" id="A0A8H3EF42"/>
<organism evidence="2 3">
    <name type="scientific">Alectoria fallacina</name>
    <dbReference type="NCBI Taxonomy" id="1903189"/>
    <lineage>
        <taxon>Eukaryota</taxon>
        <taxon>Fungi</taxon>
        <taxon>Dikarya</taxon>
        <taxon>Ascomycota</taxon>
        <taxon>Pezizomycotina</taxon>
        <taxon>Lecanoromycetes</taxon>
        <taxon>OSLEUM clade</taxon>
        <taxon>Lecanoromycetidae</taxon>
        <taxon>Lecanorales</taxon>
        <taxon>Lecanorineae</taxon>
        <taxon>Parmeliaceae</taxon>
        <taxon>Alectoria</taxon>
    </lineage>
</organism>
<dbReference type="OrthoDB" id="10643558at2759"/>
<dbReference type="Proteomes" id="UP000664203">
    <property type="component" value="Unassembled WGS sequence"/>
</dbReference>
<protein>
    <submittedName>
        <fullName evidence="2">Uncharacterized protein</fullName>
    </submittedName>
</protein>
<feature type="region of interest" description="Disordered" evidence="1">
    <location>
        <begin position="14"/>
        <end position="33"/>
    </location>
</feature>